<evidence type="ECO:0000313" key="6">
    <source>
        <dbReference type="EMBL" id="PSR82788.1"/>
    </source>
</evidence>
<keyword evidence="7" id="KW-1185">Reference proteome</keyword>
<dbReference type="CDD" id="cd01846">
    <property type="entry name" value="fatty_acyltransferase_like"/>
    <property type="match status" value="1"/>
</dbReference>
<protein>
    <recommendedName>
        <fullName evidence="5">CBM1 domain-containing protein</fullName>
    </recommendedName>
</protein>
<dbReference type="SUPFAM" id="SSF52266">
    <property type="entry name" value="SGNH hydrolase"/>
    <property type="match status" value="1"/>
</dbReference>
<evidence type="ECO:0000259" key="5">
    <source>
        <dbReference type="PROSITE" id="PS51164"/>
    </source>
</evidence>
<dbReference type="InterPro" id="IPR051058">
    <property type="entry name" value="GDSL_Est/Lipase"/>
</dbReference>
<evidence type="ECO:0000256" key="3">
    <source>
        <dbReference type="SAM" id="MobiDB-lite"/>
    </source>
</evidence>
<dbReference type="InterPro" id="IPR000254">
    <property type="entry name" value="CBD"/>
</dbReference>
<keyword evidence="2" id="KW-0378">Hydrolase</keyword>
<dbReference type="InterPro" id="IPR035971">
    <property type="entry name" value="CBD_sf"/>
</dbReference>
<feature type="chain" id="PRO_5015697366" description="CBM1 domain-containing protein" evidence="4">
    <location>
        <begin position="19"/>
        <end position="377"/>
    </location>
</feature>
<dbReference type="GO" id="GO:0030248">
    <property type="term" value="F:cellulose binding"/>
    <property type="evidence" value="ECO:0007669"/>
    <property type="project" value="InterPro"/>
</dbReference>
<evidence type="ECO:0000256" key="1">
    <source>
        <dbReference type="ARBA" id="ARBA00022729"/>
    </source>
</evidence>
<feature type="domain" description="CBM1" evidence="5">
    <location>
        <begin position="19"/>
        <end position="55"/>
    </location>
</feature>
<dbReference type="OrthoDB" id="1600564at2759"/>
<keyword evidence="1 4" id="KW-0732">Signal</keyword>
<dbReference type="SUPFAM" id="SSF57180">
    <property type="entry name" value="Cellulose-binding domain"/>
    <property type="match status" value="1"/>
</dbReference>
<feature type="region of interest" description="Disordered" evidence="3">
    <location>
        <begin position="63"/>
        <end position="91"/>
    </location>
</feature>
<dbReference type="AlphaFoldDB" id="A0A2T3A4P7"/>
<dbReference type="GO" id="GO:0005975">
    <property type="term" value="P:carbohydrate metabolic process"/>
    <property type="evidence" value="ECO:0007669"/>
    <property type="project" value="InterPro"/>
</dbReference>
<evidence type="ECO:0000313" key="7">
    <source>
        <dbReference type="Proteomes" id="UP000241462"/>
    </source>
</evidence>
<dbReference type="Gene3D" id="3.40.50.1110">
    <property type="entry name" value="SGNH hydrolase"/>
    <property type="match status" value="1"/>
</dbReference>
<dbReference type="GO" id="GO:0016788">
    <property type="term" value="F:hydrolase activity, acting on ester bonds"/>
    <property type="evidence" value="ECO:0007669"/>
    <property type="project" value="InterPro"/>
</dbReference>
<name>A0A2T3A4P7_9PEZI</name>
<accession>A0A2T3A4P7</accession>
<gene>
    <name evidence="6" type="ORF">BD289DRAFT_483651</name>
</gene>
<evidence type="ECO:0000256" key="2">
    <source>
        <dbReference type="ARBA" id="ARBA00022801"/>
    </source>
</evidence>
<dbReference type="PANTHER" id="PTHR45648">
    <property type="entry name" value="GDSL LIPASE/ACYLHYDROLASE FAMILY PROTEIN (AFU_ORTHOLOGUE AFUA_4G14700)"/>
    <property type="match status" value="1"/>
</dbReference>
<dbReference type="GO" id="GO:0005576">
    <property type="term" value="C:extracellular region"/>
    <property type="evidence" value="ECO:0007669"/>
    <property type="project" value="InterPro"/>
</dbReference>
<dbReference type="Pfam" id="PF00657">
    <property type="entry name" value="Lipase_GDSL"/>
    <property type="match status" value="1"/>
</dbReference>
<dbReference type="EMBL" id="KZ678470">
    <property type="protein sequence ID" value="PSR82788.1"/>
    <property type="molecule type" value="Genomic_DNA"/>
</dbReference>
<dbReference type="InterPro" id="IPR001087">
    <property type="entry name" value="GDSL"/>
</dbReference>
<sequence length="377" mass="39978">MNLTKLMVVAILSGSAVTQTFPVYGQCGGDGFTSAGSCASGSYCQSENAFYYQCVPGTATGSTSAATQPASTSAKTTTTPATTTHTSSSSTSSKVTTAISTATAASSTSTRYLFVFGDSYSTTEFYIQGGYPSASDPIGLPTLPGDTTSGGLNWVGLVTSQLNTSLVLTYDWAYYGADTSNAIIATGVTTDFIAQVGEFEEYLVPAPSEAPWTASNSQVAVWMGINDVGECFWESEVYATCPIDEVMETYFGLLEDLYNDGVRDFLLLMVPPFYKAPIFADYTTAELQSLIDDIQSYNEALETNLATFKSSYSGVTGSVFNTSASFWTVIDNPTAYGATDATCQNTDGTTCVWYDDYHPGQAIQKLVAEALANGYVI</sequence>
<dbReference type="InParanoid" id="A0A2T3A4P7"/>
<dbReference type="PANTHER" id="PTHR45648:SF22">
    <property type="entry name" value="GDSL LIPASE_ACYLHYDROLASE FAMILY PROTEIN (AFU_ORTHOLOGUE AFUA_4G14700)"/>
    <property type="match status" value="1"/>
</dbReference>
<dbReference type="Proteomes" id="UP000241462">
    <property type="component" value="Unassembled WGS sequence"/>
</dbReference>
<evidence type="ECO:0000256" key="4">
    <source>
        <dbReference type="SAM" id="SignalP"/>
    </source>
</evidence>
<dbReference type="Pfam" id="PF00734">
    <property type="entry name" value="CBM_1"/>
    <property type="match status" value="1"/>
</dbReference>
<organism evidence="6 7">
    <name type="scientific">Coniella lustricola</name>
    <dbReference type="NCBI Taxonomy" id="2025994"/>
    <lineage>
        <taxon>Eukaryota</taxon>
        <taxon>Fungi</taxon>
        <taxon>Dikarya</taxon>
        <taxon>Ascomycota</taxon>
        <taxon>Pezizomycotina</taxon>
        <taxon>Sordariomycetes</taxon>
        <taxon>Sordariomycetidae</taxon>
        <taxon>Diaporthales</taxon>
        <taxon>Schizoparmaceae</taxon>
        <taxon>Coniella</taxon>
    </lineage>
</organism>
<dbReference type="PROSITE" id="PS51164">
    <property type="entry name" value="CBM1_2"/>
    <property type="match status" value="1"/>
</dbReference>
<proteinExistence type="predicted"/>
<reference evidence="6 7" key="1">
    <citation type="journal article" date="2018" name="Mycol. Prog.">
        <title>Coniella lustricola, a new species from submerged detritus.</title>
        <authorList>
            <person name="Raudabaugh D.B."/>
            <person name="Iturriaga T."/>
            <person name="Carver A."/>
            <person name="Mondo S."/>
            <person name="Pangilinan J."/>
            <person name="Lipzen A."/>
            <person name="He G."/>
            <person name="Amirebrahimi M."/>
            <person name="Grigoriev I.V."/>
            <person name="Miller A.N."/>
        </authorList>
    </citation>
    <scope>NUCLEOTIDE SEQUENCE [LARGE SCALE GENOMIC DNA]</scope>
    <source>
        <strain evidence="6 7">B22-T-1</strain>
    </source>
</reference>
<dbReference type="SMART" id="SM00236">
    <property type="entry name" value="fCBD"/>
    <property type="match status" value="1"/>
</dbReference>
<dbReference type="STRING" id="2025994.A0A2T3A4P7"/>
<feature type="signal peptide" evidence="4">
    <location>
        <begin position="1"/>
        <end position="18"/>
    </location>
</feature>
<dbReference type="InterPro" id="IPR036514">
    <property type="entry name" value="SGNH_hydro_sf"/>
</dbReference>